<comment type="caution">
    <text evidence="2">The sequence shown here is derived from an EMBL/GenBank/DDBJ whole genome shotgun (WGS) entry which is preliminary data.</text>
</comment>
<reference evidence="2 3" key="1">
    <citation type="submission" date="2020-09" db="EMBL/GenBank/DDBJ databases">
        <title>Flavimobilis rhizosphaerae sp. nov., isolated from rhizosphere soil of Spartina alterniflora.</title>
        <authorList>
            <person name="Hanqin C."/>
        </authorList>
    </citation>
    <scope>NUCLEOTIDE SEQUENCE [LARGE SCALE GENOMIC DNA]</scope>
    <source>
        <strain evidence="2 3">GY 10621</strain>
    </source>
</reference>
<feature type="transmembrane region" description="Helical" evidence="1">
    <location>
        <begin position="242"/>
        <end position="260"/>
    </location>
</feature>
<accession>A0ABR9DME2</accession>
<keyword evidence="1" id="KW-0472">Membrane</keyword>
<proteinExistence type="predicted"/>
<dbReference type="Proteomes" id="UP000642107">
    <property type="component" value="Unassembled WGS sequence"/>
</dbReference>
<feature type="transmembrane region" description="Helical" evidence="1">
    <location>
        <begin position="267"/>
        <end position="290"/>
    </location>
</feature>
<evidence type="ECO:0000256" key="1">
    <source>
        <dbReference type="SAM" id="Phobius"/>
    </source>
</evidence>
<keyword evidence="1" id="KW-0812">Transmembrane</keyword>
<evidence type="ECO:0000313" key="2">
    <source>
        <dbReference type="EMBL" id="MBD9698069.1"/>
    </source>
</evidence>
<evidence type="ECO:0000313" key="3">
    <source>
        <dbReference type="Proteomes" id="UP000642107"/>
    </source>
</evidence>
<organism evidence="2 3">
    <name type="scientific">Flavimobilis rhizosphaerae</name>
    <dbReference type="NCBI Taxonomy" id="2775421"/>
    <lineage>
        <taxon>Bacteria</taxon>
        <taxon>Bacillati</taxon>
        <taxon>Actinomycetota</taxon>
        <taxon>Actinomycetes</taxon>
        <taxon>Micrococcales</taxon>
        <taxon>Jonesiaceae</taxon>
        <taxon>Flavimobilis</taxon>
    </lineage>
</organism>
<name>A0ABR9DME2_9MICO</name>
<evidence type="ECO:0008006" key="4">
    <source>
        <dbReference type="Google" id="ProtNLM"/>
    </source>
</evidence>
<protein>
    <recommendedName>
        <fullName evidence="4">Integral membrane protein</fullName>
    </recommendedName>
</protein>
<sequence>MLSVVRSAVVVLCVLVVGVCVPTAPVARWVHGAVDDTDAYVATVAPLARDPLVRERLADEVTTRLLETFDPEVTVRGAVATALGPLADLPGASRLVDDAVTDGAAHLRDGVAAGVRYAVGTEAFGTAWDTAQRAAHAGVRWALTSPDVDAAHRPAVGIDADGAVVLDLGTLSDMVVAQLDALRFPVPQALRDMPAAAGVVERLDALRTLVPDALRDLDVQVPVVTSAKLVSARTTLGVIDTWGALAPWVALAAVVVALLVARRRWLVLAACGASALAGTAALLVGAHVAAREVVAQLALPSDGVLALVTDRIVSMLAGGLPSLLADGALLAAAALLVGVAGLVLASGRAARGAPRSTAAGPDPRLSDA</sequence>
<gene>
    <name evidence="2" type="ORF">IGS67_00965</name>
</gene>
<keyword evidence="3" id="KW-1185">Reference proteome</keyword>
<dbReference type="EMBL" id="JACZDF010000001">
    <property type="protein sequence ID" value="MBD9698069.1"/>
    <property type="molecule type" value="Genomic_DNA"/>
</dbReference>
<keyword evidence="1" id="KW-1133">Transmembrane helix</keyword>
<dbReference type="RefSeq" id="WP_192276913.1">
    <property type="nucleotide sequence ID" value="NZ_JACZDF010000001.1"/>
</dbReference>
<feature type="transmembrane region" description="Helical" evidence="1">
    <location>
        <begin position="323"/>
        <end position="345"/>
    </location>
</feature>